<protein>
    <recommendedName>
        <fullName evidence="2">hAT-like transposase RNase-H fold domain-containing protein</fullName>
    </recommendedName>
</protein>
<accession>A0ABD3AGY4</accession>
<keyword evidence="1" id="KW-1133">Transmembrane helix</keyword>
<keyword evidence="1" id="KW-0472">Membrane</keyword>
<comment type="caution">
    <text evidence="3">The sequence shown here is derived from an EMBL/GenBank/DDBJ whole genome shotgun (WGS) entry which is preliminary data.</text>
</comment>
<dbReference type="Proteomes" id="UP001630127">
    <property type="component" value="Unassembled WGS sequence"/>
</dbReference>
<gene>
    <name evidence="3" type="ORF">ACH5RR_009047</name>
</gene>
<evidence type="ECO:0000256" key="1">
    <source>
        <dbReference type="SAM" id="Phobius"/>
    </source>
</evidence>
<evidence type="ECO:0000259" key="2">
    <source>
        <dbReference type="Pfam" id="PF14372"/>
    </source>
</evidence>
<keyword evidence="4" id="KW-1185">Reference proteome</keyword>
<dbReference type="InterPro" id="IPR025525">
    <property type="entry name" value="hAT-like_transposase_RNase-H"/>
</dbReference>
<keyword evidence="1" id="KW-0812">Transmembrane</keyword>
<sequence>MIESVTDERDSKIRGLPGEFDWIMFTICCLFLRLMEGSDENLAAMASRMKKKHDRYWANVDKINVLLVIAVVLDLHFKL</sequence>
<evidence type="ECO:0000313" key="3">
    <source>
        <dbReference type="EMBL" id="KAL3529725.1"/>
    </source>
</evidence>
<evidence type="ECO:0000313" key="4">
    <source>
        <dbReference type="Proteomes" id="UP001630127"/>
    </source>
</evidence>
<dbReference type="EMBL" id="JBJUIK010000004">
    <property type="protein sequence ID" value="KAL3529725.1"/>
    <property type="molecule type" value="Genomic_DNA"/>
</dbReference>
<dbReference type="Pfam" id="PF14372">
    <property type="entry name" value="hAT-like_RNase-H"/>
    <property type="match status" value="1"/>
</dbReference>
<dbReference type="AlphaFoldDB" id="A0ABD3AGY4"/>
<feature type="transmembrane region" description="Helical" evidence="1">
    <location>
        <begin position="56"/>
        <end position="77"/>
    </location>
</feature>
<name>A0ABD3AGY4_9GENT</name>
<proteinExistence type="predicted"/>
<organism evidence="3 4">
    <name type="scientific">Cinchona calisaya</name>
    <dbReference type="NCBI Taxonomy" id="153742"/>
    <lineage>
        <taxon>Eukaryota</taxon>
        <taxon>Viridiplantae</taxon>
        <taxon>Streptophyta</taxon>
        <taxon>Embryophyta</taxon>
        <taxon>Tracheophyta</taxon>
        <taxon>Spermatophyta</taxon>
        <taxon>Magnoliopsida</taxon>
        <taxon>eudicotyledons</taxon>
        <taxon>Gunneridae</taxon>
        <taxon>Pentapetalae</taxon>
        <taxon>asterids</taxon>
        <taxon>lamiids</taxon>
        <taxon>Gentianales</taxon>
        <taxon>Rubiaceae</taxon>
        <taxon>Cinchonoideae</taxon>
        <taxon>Cinchoneae</taxon>
        <taxon>Cinchona</taxon>
    </lineage>
</organism>
<feature type="domain" description="hAT-like transposase RNase-H fold" evidence="2">
    <location>
        <begin position="30"/>
        <end position="79"/>
    </location>
</feature>
<reference evidence="3 4" key="1">
    <citation type="submission" date="2024-11" db="EMBL/GenBank/DDBJ databases">
        <title>A near-complete genome assembly of Cinchona calisaya.</title>
        <authorList>
            <person name="Lian D.C."/>
            <person name="Zhao X.W."/>
            <person name="Wei L."/>
        </authorList>
    </citation>
    <scope>NUCLEOTIDE SEQUENCE [LARGE SCALE GENOMIC DNA]</scope>
    <source>
        <tissue evidence="3">Nenye</tissue>
    </source>
</reference>